<keyword evidence="1" id="KW-0812">Transmembrane</keyword>
<accession>A0A059B3G4</accession>
<name>A0A059B3G4_EUCGR</name>
<dbReference type="EMBL" id="KK198760">
    <property type="protein sequence ID" value="KCW60772.1"/>
    <property type="molecule type" value="Genomic_DNA"/>
</dbReference>
<gene>
    <name evidence="2" type="ORF">EUGRSUZ_H03499</name>
</gene>
<keyword evidence="1" id="KW-0472">Membrane</keyword>
<dbReference type="Gramene" id="KCW60772">
    <property type="protein sequence ID" value="KCW60772"/>
    <property type="gene ID" value="EUGRSUZ_H03499"/>
</dbReference>
<proteinExistence type="predicted"/>
<feature type="transmembrane region" description="Helical" evidence="1">
    <location>
        <begin position="89"/>
        <end position="107"/>
    </location>
</feature>
<keyword evidence="1" id="KW-1133">Transmembrane helix</keyword>
<protein>
    <submittedName>
        <fullName evidence="2">Uncharacterized protein</fullName>
    </submittedName>
</protein>
<organism evidence="2">
    <name type="scientific">Eucalyptus grandis</name>
    <name type="common">Flooded gum</name>
    <dbReference type="NCBI Taxonomy" id="71139"/>
    <lineage>
        <taxon>Eukaryota</taxon>
        <taxon>Viridiplantae</taxon>
        <taxon>Streptophyta</taxon>
        <taxon>Embryophyta</taxon>
        <taxon>Tracheophyta</taxon>
        <taxon>Spermatophyta</taxon>
        <taxon>Magnoliopsida</taxon>
        <taxon>eudicotyledons</taxon>
        <taxon>Gunneridae</taxon>
        <taxon>Pentapetalae</taxon>
        <taxon>rosids</taxon>
        <taxon>malvids</taxon>
        <taxon>Myrtales</taxon>
        <taxon>Myrtaceae</taxon>
        <taxon>Myrtoideae</taxon>
        <taxon>Eucalypteae</taxon>
        <taxon>Eucalyptus</taxon>
    </lineage>
</organism>
<evidence type="ECO:0000256" key="1">
    <source>
        <dbReference type="SAM" id="Phobius"/>
    </source>
</evidence>
<sequence length="110" mass="13003">MYLNASMDKGRIRIQYCLLFSIQYQIVLEITRNSLLYFITPPFTQCESSLSHVRFFLLSSGRSLRLSWRLPSIFCFFPCPVVLDFLSSIHIFLLFQTVYVFFLIHMIDST</sequence>
<dbReference type="InParanoid" id="A0A059B3G4"/>
<reference evidence="2" key="1">
    <citation type="submission" date="2013-07" db="EMBL/GenBank/DDBJ databases">
        <title>The genome of Eucalyptus grandis.</title>
        <authorList>
            <person name="Schmutz J."/>
            <person name="Hayes R."/>
            <person name="Myburg A."/>
            <person name="Tuskan G."/>
            <person name="Grattapaglia D."/>
            <person name="Rokhsar D.S."/>
        </authorList>
    </citation>
    <scope>NUCLEOTIDE SEQUENCE</scope>
    <source>
        <tissue evidence="2">Leaf extractions</tissue>
    </source>
</reference>
<dbReference type="AlphaFoldDB" id="A0A059B3G4"/>
<evidence type="ECO:0000313" key="2">
    <source>
        <dbReference type="EMBL" id="KCW60772.1"/>
    </source>
</evidence>